<sequence length="957" mass="105419">MLHEARDRQKFVSDVQYLRDMQHKVDSEYQACLKRQEYKKDPNEKKQDQLWGKDMSDRSRFSSGSSSKQSSSEEDSLSEPRSSTKLPTAKCEPRLPAIDQTSVKQKHKSTMTPKKPEKASPSKPSSGDSSEHPLFCVEYSPYCSVFAFSPILPPNASCCCLLLPLVPPVSQGAQGPSPAPPPAVFPTFTSPPSASPSPLPGSPASLCYFPVSQPTPAETPVLCLPGPRRPSKIYLVCSTGTKDFIQEEEAKPGETDSQPGNAQPENIWGEEQTEAAPVSKGAGTPESRTVWSKLLAKELGNKCQEPLEDPVIHQDNLMCANETKLKRPARESRNLASSSELVRTAGKSLERQRKGDPSVRPQNEPHAALSQTFQPMNGSQVPNEPLGPPLLPTTVVGPRRVPFRFHDEDFYSALSLNNEQEDYDTEEETHMEEELLLVRMQSPPSHKRSRFLGTSATQNRNVEENVENFRGNFARWGEASPGSPGKSRTMEPAAKPPSAEQRMLQASRLRGELEEENPNGDQEDAMTTPSGDAKSIDIIRDSAEDGASDCPMEDRPMVHHYGRDWQNYLSGSRNSFDCLLSGRPTAPRSSLSTSYNTHGSLLHSALIDDIPASLSMSSLLDPSSDMEENLRFNVRRPLSPIRNRNPLATAENHSDDIGEAEETASISQAQEPPLLAGDLPNSQSGVTLGNSPSSSARRHLQGHFYVPGSLQENIPFTFFAVSDFPNQNDHEATFRVSAVVDEKGATDIKTDPEKLRKLQESLLEEEEEEEGDLCRICQIAGGSPTNPLLEPCGCVGSLRFVHQECLKKWLKVKITSGADLGTVKTCEMCKQNLLVDLDDFNMTDFYRKHQQSRAQSELMNSGLYLVLLLHLYEQRFAELMTLNYSRASRERLGDLQRVLSPGAQPRLGGARSATRFGTCEAGSVREGSAGQGRPLVPLADRCILQPRRAPPDPGSVH</sequence>
<dbReference type="SUPFAM" id="SSF57850">
    <property type="entry name" value="RING/U-box"/>
    <property type="match status" value="1"/>
</dbReference>
<comment type="pathway">
    <text evidence="2">Protein modification; protein ubiquitination.</text>
</comment>
<feature type="region of interest" description="Disordered" evidence="9">
    <location>
        <begin position="640"/>
        <end position="695"/>
    </location>
</feature>
<comment type="caution">
    <text evidence="11">The sequence shown here is derived from an EMBL/GenBank/DDBJ whole genome shotgun (WGS) entry which is preliminary data.</text>
</comment>
<keyword evidence="4" id="KW-0808">Transferase</keyword>
<keyword evidence="6" id="KW-0863">Zinc-finger</keyword>
<feature type="region of interest" description="Disordered" evidence="9">
    <location>
        <begin position="34"/>
        <end position="130"/>
    </location>
</feature>
<name>A0A8J6GJM2_MICOH</name>
<feature type="compositionally biased region" description="Basic and acidic residues" evidence="9">
    <location>
        <begin position="348"/>
        <end position="357"/>
    </location>
</feature>
<comment type="catalytic activity">
    <reaction evidence="1">
        <text>S-ubiquitinyl-[E2 ubiquitin-conjugating enzyme]-L-cysteine + [acceptor protein]-L-lysine = [E2 ubiquitin-conjugating enzyme]-L-cysteine + N(6)-ubiquitinyl-[acceptor protein]-L-lysine.</text>
        <dbReference type="EC" id="2.3.2.27"/>
    </reaction>
</comment>
<feature type="region of interest" description="Disordered" evidence="9">
    <location>
        <begin position="323"/>
        <end position="364"/>
    </location>
</feature>
<accession>A0A8J6GJM2</accession>
<keyword evidence="7" id="KW-0833">Ubl conjugation pathway</keyword>
<evidence type="ECO:0000256" key="8">
    <source>
        <dbReference type="ARBA" id="ARBA00022833"/>
    </source>
</evidence>
<evidence type="ECO:0000256" key="3">
    <source>
        <dbReference type="ARBA" id="ARBA00012483"/>
    </source>
</evidence>
<dbReference type="Pfam" id="PF12906">
    <property type="entry name" value="RINGv"/>
    <property type="match status" value="1"/>
</dbReference>
<organism evidence="11 12">
    <name type="scientific">Microtus ochrogaster</name>
    <name type="common">Prairie vole</name>
    <dbReference type="NCBI Taxonomy" id="79684"/>
    <lineage>
        <taxon>Eukaryota</taxon>
        <taxon>Metazoa</taxon>
        <taxon>Chordata</taxon>
        <taxon>Craniata</taxon>
        <taxon>Vertebrata</taxon>
        <taxon>Euteleostomi</taxon>
        <taxon>Mammalia</taxon>
        <taxon>Eutheria</taxon>
        <taxon>Euarchontoglires</taxon>
        <taxon>Glires</taxon>
        <taxon>Rodentia</taxon>
        <taxon>Myomorpha</taxon>
        <taxon>Muroidea</taxon>
        <taxon>Cricetidae</taxon>
        <taxon>Arvicolinae</taxon>
        <taxon>Microtus</taxon>
    </lineage>
</organism>
<evidence type="ECO:0000256" key="1">
    <source>
        <dbReference type="ARBA" id="ARBA00000900"/>
    </source>
</evidence>
<evidence type="ECO:0000256" key="7">
    <source>
        <dbReference type="ARBA" id="ARBA00022786"/>
    </source>
</evidence>
<evidence type="ECO:0000259" key="10">
    <source>
        <dbReference type="PROSITE" id="PS51292"/>
    </source>
</evidence>
<feature type="domain" description="RING-CH-type" evidence="10">
    <location>
        <begin position="766"/>
        <end position="836"/>
    </location>
</feature>
<evidence type="ECO:0000313" key="11">
    <source>
        <dbReference type="EMBL" id="KAH0512142.1"/>
    </source>
</evidence>
<dbReference type="EMBL" id="JAATJU010022079">
    <property type="protein sequence ID" value="KAH0512142.1"/>
    <property type="molecule type" value="Genomic_DNA"/>
</dbReference>
<proteinExistence type="predicted"/>
<evidence type="ECO:0000256" key="5">
    <source>
        <dbReference type="ARBA" id="ARBA00022723"/>
    </source>
</evidence>
<feature type="compositionally biased region" description="Acidic residues" evidence="9">
    <location>
        <begin position="513"/>
        <end position="524"/>
    </location>
</feature>
<dbReference type="Gene3D" id="3.30.40.10">
    <property type="entry name" value="Zinc/RING finger domain, C3HC4 (zinc finger)"/>
    <property type="match status" value="1"/>
</dbReference>
<evidence type="ECO:0000256" key="4">
    <source>
        <dbReference type="ARBA" id="ARBA00022679"/>
    </source>
</evidence>
<feature type="compositionally biased region" description="Polar residues" evidence="9">
    <location>
        <begin position="680"/>
        <end position="695"/>
    </location>
</feature>
<dbReference type="GO" id="GO:0008270">
    <property type="term" value="F:zinc ion binding"/>
    <property type="evidence" value="ECO:0007669"/>
    <property type="project" value="UniProtKB-KW"/>
</dbReference>
<dbReference type="PANTHER" id="PTHR14471:SF5">
    <property type="entry name" value="E3 UBIQUITIN-PROTEIN LIGASE MARCHF10-RELATED"/>
    <property type="match status" value="1"/>
</dbReference>
<gene>
    <name evidence="11" type="ORF">LTLLF_146710</name>
</gene>
<dbReference type="AlphaFoldDB" id="A0A8J6GJM2"/>
<feature type="region of interest" description="Disordered" evidence="9">
    <location>
        <begin position="474"/>
        <end position="534"/>
    </location>
</feature>
<feature type="compositionally biased region" description="Basic and acidic residues" evidence="9">
    <location>
        <begin position="34"/>
        <end position="48"/>
    </location>
</feature>
<dbReference type="Proteomes" id="UP000710432">
    <property type="component" value="Unassembled WGS sequence"/>
</dbReference>
<dbReference type="InterPro" id="IPR013083">
    <property type="entry name" value="Znf_RING/FYVE/PHD"/>
</dbReference>
<keyword evidence="8" id="KW-0862">Zinc</keyword>
<protein>
    <recommendedName>
        <fullName evidence="3">RING-type E3 ubiquitin transferase</fullName>
        <ecNumber evidence="3">2.3.2.27</ecNumber>
    </recommendedName>
</protein>
<feature type="compositionally biased region" description="Low complexity" evidence="9">
    <location>
        <begin position="61"/>
        <end position="70"/>
    </location>
</feature>
<dbReference type="EC" id="2.3.2.27" evidence="3"/>
<keyword evidence="5" id="KW-0479">Metal-binding</keyword>
<dbReference type="InterPro" id="IPR011016">
    <property type="entry name" value="Znf_RING-CH"/>
</dbReference>
<dbReference type="PROSITE" id="PS51292">
    <property type="entry name" value="ZF_RING_CH"/>
    <property type="match status" value="1"/>
</dbReference>
<evidence type="ECO:0000313" key="12">
    <source>
        <dbReference type="Proteomes" id="UP000710432"/>
    </source>
</evidence>
<dbReference type="PANTHER" id="PTHR14471">
    <property type="entry name" value="MARCH7/10 E3 UBIQUITIN PROTEIN LIGASE FAMILY MEMBER"/>
    <property type="match status" value="1"/>
</dbReference>
<dbReference type="SMART" id="SM00744">
    <property type="entry name" value="RINGv"/>
    <property type="match status" value="1"/>
</dbReference>
<dbReference type="InterPro" id="IPR052297">
    <property type="entry name" value="RING-CH-type_E3_ubiq-ligase"/>
</dbReference>
<dbReference type="GO" id="GO:0061630">
    <property type="term" value="F:ubiquitin protein ligase activity"/>
    <property type="evidence" value="ECO:0007669"/>
    <property type="project" value="UniProtKB-EC"/>
</dbReference>
<reference evidence="11" key="1">
    <citation type="submission" date="2020-03" db="EMBL/GenBank/DDBJ databases">
        <title>Studies in the Genomics of Life Span.</title>
        <authorList>
            <person name="Glass D."/>
        </authorList>
    </citation>
    <scope>NUCLEOTIDE SEQUENCE</scope>
    <source>
        <strain evidence="11">LTLLF</strain>
        <tissue evidence="11">Muscle</tissue>
    </source>
</reference>
<evidence type="ECO:0000256" key="9">
    <source>
        <dbReference type="SAM" id="MobiDB-lite"/>
    </source>
</evidence>
<feature type="compositionally biased region" description="Basic and acidic residues" evidence="9">
    <location>
        <begin position="323"/>
        <end position="333"/>
    </location>
</feature>
<evidence type="ECO:0000256" key="2">
    <source>
        <dbReference type="ARBA" id="ARBA00004906"/>
    </source>
</evidence>
<evidence type="ECO:0000256" key="6">
    <source>
        <dbReference type="ARBA" id="ARBA00022771"/>
    </source>
</evidence>
<feature type="region of interest" description="Disordered" evidence="9">
    <location>
        <begin position="170"/>
        <end position="197"/>
    </location>
</feature>